<dbReference type="GO" id="GO:0009228">
    <property type="term" value="P:thiamine biosynthetic process"/>
    <property type="evidence" value="ECO:0007669"/>
    <property type="project" value="UniProtKB-UniRule"/>
</dbReference>
<dbReference type="PANTHER" id="PTHR43322:SF5">
    <property type="entry name" value="1-DEOXY-D-XYLULOSE-5-PHOSPHATE SYNTHASE, CHLOROPLASTIC"/>
    <property type="match status" value="1"/>
</dbReference>
<dbReference type="SMART" id="SM00861">
    <property type="entry name" value="Transket_pyr"/>
    <property type="match status" value="1"/>
</dbReference>
<evidence type="ECO:0000256" key="9">
    <source>
        <dbReference type="ARBA" id="ARBA00023229"/>
    </source>
</evidence>
<dbReference type="GO" id="GO:0019288">
    <property type="term" value="P:isopentenyl diphosphate biosynthetic process, methylerythritol 4-phosphate pathway"/>
    <property type="evidence" value="ECO:0007669"/>
    <property type="project" value="TreeGrafter"/>
</dbReference>
<dbReference type="CDD" id="cd02007">
    <property type="entry name" value="TPP_DXS"/>
    <property type="match status" value="1"/>
</dbReference>
<dbReference type="Pfam" id="PF13292">
    <property type="entry name" value="DXP_synthase_N"/>
    <property type="match status" value="1"/>
</dbReference>
<comment type="similarity">
    <text evidence="2 11">Belongs to the transketolase family. DXPS subfamily.</text>
</comment>
<dbReference type="Pfam" id="PF02779">
    <property type="entry name" value="Transket_pyr"/>
    <property type="match status" value="1"/>
</dbReference>
<keyword evidence="9 11" id="KW-0414">Isoprene biosynthesis</keyword>
<dbReference type="FunFam" id="3.40.50.920:FF:000002">
    <property type="entry name" value="1-deoxy-D-xylulose-5-phosphate synthase"/>
    <property type="match status" value="1"/>
</dbReference>
<proteinExistence type="inferred from homology"/>
<dbReference type="NCBIfam" id="NF003933">
    <property type="entry name" value="PRK05444.2-2"/>
    <property type="match status" value="1"/>
</dbReference>
<keyword evidence="7 11" id="KW-0784">Thiamine biosynthesis</keyword>
<evidence type="ECO:0000313" key="13">
    <source>
        <dbReference type="EMBL" id="SHG10597.1"/>
    </source>
</evidence>
<feature type="binding site" evidence="11">
    <location>
        <begin position="146"/>
        <end position="147"/>
    </location>
    <ligand>
        <name>thiamine diphosphate</name>
        <dbReference type="ChEBI" id="CHEBI:58937"/>
    </ligand>
</feature>
<dbReference type="FunFam" id="3.40.50.970:FF:000005">
    <property type="entry name" value="1-deoxy-D-xylulose-5-phosphate synthase"/>
    <property type="match status" value="1"/>
</dbReference>
<dbReference type="SUPFAM" id="SSF52518">
    <property type="entry name" value="Thiamin diphosphate-binding fold (THDP-binding)"/>
    <property type="match status" value="2"/>
</dbReference>
<gene>
    <name evidence="11" type="primary">dxs</name>
    <name evidence="13" type="ORF">SAMN05444320_106390</name>
</gene>
<dbReference type="InterPro" id="IPR009014">
    <property type="entry name" value="Transketo_C/PFOR_II"/>
</dbReference>
<dbReference type="HAMAP" id="MF_00315">
    <property type="entry name" value="DXP_synth"/>
    <property type="match status" value="1"/>
</dbReference>
<evidence type="ECO:0000313" key="14">
    <source>
        <dbReference type="Proteomes" id="UP000184501"/>
    </source>
</evidence>
<evidence type="ECO:0000256" key="3">
    <source>
        <dbReference type="ARBA" id="ARBA00011738"/>
    </source>
</evidence>
<feature type="binding site" evidence="11">
    <location>
        <position position="286"/>
    </location>
    <ligand>
        <name>thiamine diphosphate</name>
        <dbReference type="ChEBI" id="CHEBI:58937"/>
    </ligand>
</feature>
<dbReference type="PROSITE" id="PS00801">
    <property type="entry name" value="TRANSKETOLASE_1"/>
    <property type="match status" value="1"/>
</dbReference>
<dbReference type="GO" id="GO:0008661">
    <property type="term" value="F:1-deoxy-D-xylulose-5-phosphate synthase activity"/>
    <property type="evidence" value="ECO:0007669"/>
    <property type="project" value="UniProtKB-UniRule"/>
</dbReference>
<dbReference type="GO" id="GO:0000287">
    <property type="term" value="F:magnesium ion binding"/>
    <property type="evidence" value="ECO:0007669"/>
    <property type="project" value="UniProtKB-UniRule"/>
</dbReference>
<evidence type="ECO:0000256" key="2">
    <source>
        <dbReference type="ARBA" id="ARBA00011081"/>
    </source>
</evidence>
<evidence type="ECO:0000256" key="1">
    <source>
        <dbReference type="ARBA" id="ARBA00004980"/>
    </source>
</evidence>
<organism evidence="13 14">
    <name type="scientific">Streptoalloteichus hindustanus</name>
    <dbReference type="NCBI Taxonomy" id="2017"/>
    <lineage>
        <taxon>Bacteria</taxon>
        <taxon>Bacillati</taxon>
        <taxon>Actinomycetota</taxon>
        <taxon>Actinomycetes</taxon>
        <taxon>Pseudonocardiales</taxon>
        <taxon>Pseudonocardiaceae</taxon>
        <taxon>Streptoalloteichus</taxon>
    </lineage>
</organism>
<sequence length="642" mass="68325">MTLLESVQSPADLKRLEHGELTRLADEIRTFLVDKVSRTGGHLGPNLGVVELTLAVHRVFDSPRDAVVFDTGHQAYVHKIVTGRRDGFDGLRTKGGLSGYPSRAESEHDLVENSHASTALSYADGLSRAFQLRDARRHVVAVVGDGALTGGMCWEALNNIAADQDRPVVIVVNDNGRSYSPTIGGLADHLAALRLRPGYEKALESGRRALQQTPVVGKPLYAALHAAKRGIKDALSPQIMFEDLGLKYLGPVDGHDLRALEAALHRAKAFGGPVIVHAVTRKGNGYAPAENHEADQMHATDAMDPVTGEPLVAKKTSWTSVFSQELVKLGAEREDLVAITAAMRGPTGLQPFADAFPERSFDVGIAEQHALTSAAGMAMGGLHPVVAVYATFLNRAFDQLLMDVALHRQPVTVVLDRAGITGSDGASHNGMWDMSILGVVPGIRVAAPRDAVTLREELREAVAVSDGPTVLRFSKGGVIPELPAVERVGQVDVLRRGESRDVLLVAVGAFAKLGVAAAERLADQGIGVTVVDPRWVTPVPTELVGMAAEHRLVVTVEDGGRHGGFGWALAAALRDADVDVPLRDLGVPQRFLDHASRDEVLAELGLTAQDVARRVTGWAAGLLGDTSVDEAALPAAEDADHR</sequence>
<dbReference type="EMBL" id="FQVN01000006">
    <property type="protein sequence ID" value="SHG10597.1"/>
    <property type="molecule type" value="Genomic_DNA"/>
</dbReference>
<dbReference type="InterPro" id="IPR049557">
    <property type="entry name" value="Transketolase_CS"/>
</dbReference>
<evidence type="ECO:0000256" key="6">
    <source>
        <dbReference type="ARBA" id="ARBA00022842"/>
    </source>
</evidence>
<feature type="binding site" evidence="11">
    <location>
        <position position="73"/>
    </location>
    <ligand>
        <name>thiamine diphosphate</name>
        <dbReference type="ChEBI" id="CHEBI:58937"/>
    </ligand>
</feature>
<dbReference type="Pfam" id="PF02780">
    <property type="entry name" value="Transketolase_C"/>
    <property type="match status" value="1"/>
</dbReference>
<evidence type="ECO:0000256" key="5">
    <source>
        <dbReference type="ARBA" id="ARBA00022723"/>
    </source>
</evidence>
<keyword evidence="4 11" id="KW-0808">Transferase</keyword>
<dbReference type="EC" id="2.2.1.7" evidence="11"/>
<dbReference type="STRING" id="2017.SAMN05444320_106390"/>
<dbReference type="SUPFAM" id="SSF52922">
    <property type="entry name" value="TK C-terminal domain-like"/>
    <property type="match status" value="1"/>
</dbReference>
<dbReference type="CDD" id="cd07033">
    <property type="entry name" value="TPP_PYR_DXS_TK_like"/>
    <property type="match status" value="1"/>
</dbReference>
<dbReference type="GO" id="GO:0005829">
    <property type="term" value="C:cytosol"/>
    <property type="evidence" value="ECO:0007669"/>
    <property type="project" value="TreeGrafter"/>
</dbReference>
<dbReference type="GO" id="GO:0030976">
    <property type="term" value="F:thiamine pyrophosphate binding"/>
    <property type="evidence" value="ECO:0007669"/>
    <property type="project" value="UniProtKB-UniRule"/>
</dbReference>
<comment type="catalytic activity">
    <reaction evidence="11">
        <text>D-glyceraldehyde 3-phosphate + pyruvate + H(+) = 1-deoxy-D-xylulose 5-phosphate + CO2</text>
        <dbReference type="Rhea" id="RHEA:12605"/>
        <dbReference type="ChEBI" id="CHEBI:15361"/>
        <dbReference type="ChEBI" id="CHEBI:15378"/>
        <dbReference type="ChEBI" id="CHEBI:16526"/>
        <dbReference type="ChEBI" id="CHEBI:57792"/>
        <dbReference type="ChEBI" id="CHEBI:59776"/>
        <dbReference type="EC" id="2.2.1.7"/>
    </reaction>
</comment>
<evidence type="ECO:0000256" key="7">
    <source>
        <dbReference type="ARBA" id="ARBA00022977"/>
    </source>
</evidence>
<reference evidence="13 14" key="1">
    <citation type="submission" date="2016-11" db="EMBL/GenBank/DDBJ databases">
        <authorList>
            <person name="Jaros S."/>
            <person name="Januszkiewicz K."/>
            <person name="Wedrychowicz H."/>
        </authorList>
    </citation>
    <scope>NUCLEOTIDE SEQUENCE [LARGE SCALE GENOMIC DNA]</scope>
    <source>
        <strain evidence="13 14">DSM 44523</strain>
    </source>
</reference>
<dbReference type="RefSeq" id="WP_073485679.1">
    <property type="nucleotide sequence ID" value="NZ_FQVN01000006.1"/>
</dbReference>
<dbReference type="InterPro" id="IPR033248">
    <property type="entry name" value="Transketolase_C"/>
</dbReference>
<name>A0A1M5H3M9_STRHI</name>
<comment type="cofactor">
    <cofactor evidence="11">
        <name>thiamine diphosphate</name>
        <dbReference type="ChEBI" id="CHEBI:58937"/>
    </cofactor>
    <text evidence="11">Binds 1 thiamine pyrophosphate per subunit.</text>
</comment>
<dbReference type="InterPro" id="IPR005477">
    <property type="entry name" value="Dxylulose-5-P_synthase"/>
</dbReference>
<keyword evidence="8 11" id="KW-0786">Thiamine pyrophosphate</keyword>
<comment type="subunit">
    <text evidence="3 11">Homodimer.</text>
</comment>
<comment type="pathway">
    <text evidence="1 11">Metabolic intermediate biosynthesis; 1-deoxy-D-xylulose 5-phosphate biosynthesis; 1-deoxy-D-xylulose 5-phosphate from D-glyceraldehyde 3-phosphate and pyruvate: step 1/1.</text>
</comment>
<evidence type="ECO:0000256" key="4">
    <source>
        <dbReference type="ARBA" id="ARBA00022679"/>
    </source>
</evidence>
<feature type="binding site" evidence="11">
    <location>
        <position position="175"/>
    </location>
    <ligand>
        <name>thiamine diphosphate</name>
        <dbReference type="ChEBI" id="CHEBI:58937"/>
    </ligand>
</feature>
<dbReference type="InterPro" id="IPR005475">
    <property type="entry name" value="Transketolase-like_Pyr-bd"/>
</dbReference>
<evidence type="ECO:0000256" key="11">
    <source>
        <dbReference type="HAMAP-Rule" id="MF_00315"/>
    </source>
</evidence>
<evidence type="ECO:0000256" key="8">
    <source>
        <dbReference type="ARBA" id="ARBA00023052"/>
    </source>
</evidence>
<keyword evidence="6 11" id="KW-0460">Magnesium</keyword>
<dbReference type="GO" id="GO:0016114">
    <property type="term" value="P:terpenoid biosynthetic process"/>
    <property type="evidence" value="ECO:0007669"/>
    <property type="project" value="UniProtKB-UniRule"/>
</dbReference>
<dbReference type="PROSITE" id="PS00802">
    <property type="entry name" value="TRANSKETOLASE_2"/>
    <property type="match status" value="1"/>
</dbReference>
<protein>
    <recommendedName>
        <fullName evidence="11">1-deoxy-D-xylulose-5-phosphate synthase</fullName>
        <ecNumber evidence="11">2.2.1.7</ecNumber>
    </recommendedName>
    <alternativeName>
        <fullName evidence="11">1-deoxyxylulose-5-phosphate synthase</fullName>
        <shortName evidence="11">DXP synthase</shortName>
        <shortName evidence="11">DXPS</shortName>
    </alternativeName>
</protein>
<comment type="cofactor">
    <cofactor evidence="11">
        <name>Mg(2+)</name>
        <dbReference type="ChEBI" id="CHEBI:18420"/>
    </cofactor>
    <text evidence="11">Binds 1 Mg(2+) ion per subunit.</text>
</comment>
<dbReference type="InterPro" id="IPR020826">
    <property type="entry name" value="Transketolase_BS"/>
</dbReference>
<feature type="domain" description="Transketolase-like pyrimidine-binding" evidence="12">
    <location>
        <begin position="316"/>
        <end position="481"/>
    </location>
</feature>
<keyword evidence="14" id="KW-1185">Reference proteome</keyword>
<feature type="binding site" evidence="11">
    <location>
        <begin position="114"/>
        <end position="116"/>
    </location>
    <ligand>
        <name>thiamine diphosphate</name>
        <dbReference type="ChEBI" id="CHEBI:58937"/>
    </ligand>
</feature>
<feature type="binding site" evidence="11">
    <location>
        <position position="175"/>
    </location>
    <ligand>
        <name>Mg(2+)</name>
        <dbReference type="ChEBI" id="CHEBI:18420"/>
    </ligand>
</feature>
<evidence type="ECO:0000259" key="12">
    <source>
        <dbReference type="SMART" id="SM00861"/>
    </source>
</evidence>
<dbReference type="Gene3D" id="3.40.50.970">
    <property type="match status" value="2"/>
</dbReference>
<comment type="function">
    <text evidence="10 11">Catalyzes the acyloin condensation reaction between C atoms 2 and 3 of pyruvate and glyceraldehyde 3-phosphate to yield 1-deoxy-D-xylulose-5-phosphate (DXP).</text>
</comment>
<accession>A0A1M5H3M9</accession>
<dbReference type="InterPro" id="IPR029061">
    <property type="entry name" value="THDP-binding"/>
</dbReference>
<dbReference type="AlphaFoldDB" id="A0A1M5H3M9"/>
<evidence type="ECO:0000256" key="10">
    <source>
        <dbReference type="ARBA" id="ARBA00055605"/>
    </source>
</evidence>
<feature type="binding site" evidence="11">
    <location>
        <position position="367"/>
    </location>
    <ligand>
        <name>thiamine diphosphate</name>
        <dbReference type="ChEBI" id="CHEBI:58937"/>
    </ligand>
</feature>
<keyword evidence="5 11" id="KW-0479">Metal-binding</keyword>
<dbReference type="Gene3D" id="3.40.50.920">
    <property type="match status" value="1"/>
</dbReference>
<dbReference type="OrthoDB" id="9803371at2"/>
<feature type="binding site" evidence="11">
    <location>
        <position position="145"/>
    </location>
    <ligand>
        <name>Mg(2+)</name>
        <dbReference type="ChEBI" id="CHEBI:18420"/>
    </ligand>
</feature>
<dbReference type="Proteomes" id="UP000184501">
    <property type="component" value="Unassembled WGS sequence"/>
</dbReference>
<dbReference type="UniPathway" id="UPA00064">
    <property type="reaction ID" value="UER00091"/>
</dbReference>
<dbReference type="PANTHER" id="PTHR43322">
    <property type="entry name" value="1-D-DEOXYXYLULOSE 5-PHOSPHATE SYNTHASE-RELATED"/>
    <property type="match status" value="1"/>
</dbReference>
<dbReference type="NCBIfam" id="TIGR00204">
    <property type="entry name" value="dxs"/>
    <property type="match status" value="1"/>
</dbReference>